<comment type="similarity">
    <text evidence="1">Belongs to the UPF0213 family.</text>
</comment>
<dbReference type="InterPro" id="IPR050190">
    <property type="entry name" value="UPF0213_domain"/>
</dbReference>
<feature type="domain" description="GIY-YIG" evidence="2">
    <location>
        <begin position="43"/>
        <end position="118"/>
    </location>
</feature>
<proteinExistence type="inferred from homology"/>
<evidence type="ECO:0000259" key="2">
    <source>
        <dbReference type="PROSITE" id="PS50164"/>
    </source>
</evidence>
<dbReference type="PROSITE" id="PS50164">
    <property type="entry name" value="GIY_YIG"/>
    <property type="match status" value="1"/>
</dbReference>
<dbReference type="Pfam" id="PF01541">
    <property type="entry name" value="GIY-YIG"/>
    <property type="match status" value="1"/>
</dbReference>
<evidence type="ECO:0000313" key="4">
    <source>
        <dbReference type="Proteomes" id="UP001055091"/>
    </source>
</evidence>
<dbReference type="InterPro" id="IPR000305">
    <property type="entry name" value="GIY-YIG_endonuc"/>
</dbReference>
<dbReference type="InterPro" id="IPR035901">
    <property type="entry name" value="GIY-YIG_endonuc_sf"/>
</dbReference>
<evidence type="ECO:0000313" key="3">
    <source>
        <dbReference type="EMBL" id="GKG98798.1"/>
    </source>
</evidence>
<dbReference type="Proteomes" id="UP001055091">
    <property type="component" value="Unassembled WGS sequence"/>
</dbReference>
<dbReference type="Gene3D" id="3.40.1440.10">
    <property type="entry name" value="GIY-YIG endonuclease"/>
    <property type="match status" value="1"/>
</dbReference>
<sequence>MIARRDYRLHNMDQAGGCRTMSRRCDAAGSRKNGEFQKQEQRKMNYTYLLKCADDTLYCGWTNQLDKRLKAHNEGKGAKYTRGRRPVSLAYYEIFETKEEAMQREAAIKRLSRKDKLDLVAAFTSDASYATN</sequence>
<evidence type="ECO:0000256" key="1">
    <source>
        <dbReference type="ARBA" id="ARBA00007435"/>
    </source>
</evidence>
<dbReference type="EMBL" id="BQNJ01000001">
    <property type="protein sequence ID" value="GKG98798.1"/>
    <property type="molecule type" value="Genomic_DNA"/>
</dbReference>
<reference evidence="3" key="1">
    <citation type="submission" date="2022-01" db="EMBL/GenBank/DDBJ databases">
        <title>Novel bile acid biosynthetic pathways are enriched in the microbiome of centenarians.</title>
        <authorList>
            <person name="Sato Y."/>
            <person name="Atarashi K."/>
            <person name="Plichta R.D."/>
            <person name="Arai Y."/>
            <person name="Sasajima S."/>
            <person name="Kearney M.S."/>
            <person name="Suda W."/>
            <person name="Takeshita K."/>
            <person name="Sasaki T."/>
            <person name="Okamoto S."/>
            <person name="Skelly N.A."/>
            <person name="Okamura Y."/>
            <person name="Vlamakis H."/>
            <person name="Li Y."/>
            <person name="Tanoue T."/>
            <person name="Takei H."/>
            <person name="Nittono H."/>
            <person name="Narushima S."/>
            <person name="Irie J."/>
            <person name="Itoh H."/>
            <person name="Moriya K."/>
            <person name="Sugiura Y."/>
            <person name="Suematsu M."/>
            <person name="Moritoki N."/>
            <person name="Shibata S."/>
            <person name="Littman R.D."/>
            <person name="Fischbach A.M."/>
            <person name="Uwamino Y."/>
            <person name="Inoue T."/>
            <person name="Honda A."/>
            <person name="Hattori M."/>
            <person name="Murai T."/>
            <person name="Xavier J.R."/>
            <person name="Hirose N."/>
            <person name="Honda K."/>
        </authorList>
    </citation>
    <scope>NUCLEOTIDE SEQUENCE</scope>
    <source>
        <strain evidence="3">CE91-St55</strain>
    </source>
</reference>
<dbReference type="PANTHER" id="PTHR34477">
    <property type="entry name" value="UPF0213 PROTEIN YHBQ"/>
    <property type="match status" value="1"/>
</dbReference>
<dbReference type="AlphaFoldDB" id="A0AA37JCW8"/>
<dbReference type="SUPFAM" id="SSF82771">
    <property type="entry name" value="GIY-YIG endonuclease"/>
    <property type="match status" value="1"/>
</dbReference>
<name>A0AA37JCW8_9FIRM</name>
<protein>
    <recommendedName>
        <fullName evidence="2">GIY-YIG domain-containing protein</fullName>
    </recommendedName>
</protein>
<gene>
    <name evidence="3" type="ORF">CE91St55_07800</name>
</gene>
<dbReference type="CDD" id="cd10456">
    <property type="entry name" value="GIY-YIG_UPF0213"/>
    <property type="match status" value="1"/>
</dbReference>
<organism evidence="3 4">
    <name type="scientific">Hungatella hathewayi</name>
    <dbReference type="NCBI Taxonomy" id="154046"/>
    <lineage>
        <taxon>Bacteria</taxon>
        <taxon>Bacillati</taxon>
        <taxon>Bacillota</taxon>
        <taxon>Clostridia</taxon>
        <taxon>Lachnospirales</taxon>
        <taxon>Lachnospiraceae</taxon>
        <taxon>Hungatella</taxon>
    </lineage>
</organism>
<comment type="caution">
    <text evidence="3">The sequence shown here is derived from an EMBL/GenBank/DDBJ whole genome shotgun (WGS) entry which is preliminary data.</text>
</comment>
<accession>A0AA37JCW8</accession>
<dbReference type="PANTHER" id="PTHR34477:SF1">
    <property type="entry name" value="UPF0213 PROTEIN YHBQ"/>
    <property type="match status" value="1"/>
</dbReference>